<dbReference type="GO" id="GO:0016020">
    <property type="term" value="C:membrane"/>
    <property type="evidence" value="ECO:0007669"/>
    <property type="project" value="UniProtKB-SubCell"/>
</dbReference>
<evidence type="ECO:0000256" key="2">
    <source>
        <dbReference type="ARBA" id="ARBA00022448"/>
    </source>
</evidence>
<dbReference type="Proteomes" id="UP000045978">
    <property type="component" value="Unassembled WGS sequence"/>
</dbReference>
<comment type="subcellular location">
    <subcellularLocation>
        <location evidence="1">Membrane</location>
        <topology evidence="1">Multi-pass membrane protein</topology>
    </subcellularLocation>
</comment>
<evidence type="ECO:0000256" key="1">
    <source>
        <dbReference type="ARBA" id="ARBA00004141"/>
    </source>
</evidence>
<evidence type="ECO:0000313" key="7">
    <source>
        <dbReference type="EMBL" id="CTP91892.1"/>
    </source>
</evidence>
<dbReference type="GO" id="GO:0022857">
    <property type="term" value="F:transmembrane transporter activity"/>
    <property type="evidence" value="ECO:0007669"/>
    <property type="project" value="InterPro"/>
</dbReference>
<feature type="transmembrane region" description="Helical" evidence="6">
    <location>
        <begin position="292"/>
        <end position="311"/>
    </location>
</feature>
<dbReference type="SUPFAM" id="SSF103473">
    <property type="entry name" value="MFS general substrate transporter"/>
    <property type="match status" value="1"/>
</dbReference>
<dbReference type="AlphaFoldDB" id="A0A0K3A3P3"/>
<gene>
    <name evidence="7" type="ORF">XTPLMG730_3311</name>
</gene>
<keyword evidence="3 6" id="KW-0812">Transmembrane</keyword>
<proteinExistence type="predicted"/>
<evidence type="ECO:0000256" key="6">
    <source>
        <dbReference type="SAM" id="Phobius"/>
    </source>
</evidence>
<dbReference type="InterPro" id="IPR011701">
    <property type="entry name" value="MFS"/>
</dbReference>
<dbReference type="EMBL" id="CXOJ01000086">
    <property type="protein sequence ID" value="CTP91892.1"/>
    <property type="molecule type" value="Genomic_DNA"/>
</dbReference>
<protein>
    <submittedName>
        <fullName evidence="7">Sucrose transporter</fullName>
    </submittedName>
</protein>
<feature type="transmembrane region" description="Helical" evidence="6">
    <location>
        <begin position="47"/>
        <end position="69"/>
    </location>
</feature>
<feature type="transmembrane region" description="Helical" evidence="6">
    <location>
        <begin position="81"/>
        <end position="114"/>
    </location>
</feature>
<dbReference type="PANTHER" id="PTHR19432:SF35">
    <property type="entry name" value="SOLUTE CARRIER FAMILY 45 MEMBER 3 ISOFORM X1"/>
    <property type="match status" value="1"/>
</dbReference>
<feature type="transmembrane region" description="Helical" evidence="6">
    <location>
        <begin position="178"/>
        <end position="199"/>
    </location>
</feature>
<name>A0A0K3A3P3_9XANT</name>
<dbReference type="Gene3D" id="1.20.1250.20">
    <property type="entry name" value="MFS general substrate transporter like domains"/>
    <property type="match status" value="1"/>
</dbReference>
<feature type="transmembrane region" description="Helical" evidence="6">
    <location>
        <begin position="375"/>
        <end position="399"/>
    </location>
</feature>
<evidence type="ECO:0000256" key="4">
    <source>
        <dbReference type="ARBA" id="ARBA00022989"/>
    </source>
</evidence>
<feature type="transmembrane region" description="Helical" evidence="6">
    <location>
        <begin position="318"/>
        <end position="337"/>
    </location>
</feature>
<feature type="transmembrane region" description="Helical" evidence="6">
    <location>
        <begin position="343"/>
        <end position="363"/>
    </location>
</feature>
<reference evidence="7 8" key="1">
    <citation type="submission" date="2015-07" db="EMBL/GenBank/DDBJ databases">
        <authorList>
            <person name="Noorani M."/>
        </authorList>
    </citation>
    <scope>NUCLEOTIDE SEQUENCE [LARGE SCALE GENOMIC DNA]</scope>
    <source>
        <strain evidence="7">LMG730</strain>
    </source>
</reference>
<evidence type="ECO:0000256" key="3">
    <source>
        <dbReference type="ARBA" id="ARBA00022692"/>
    </source>
</evidence>
<dbReference type="PANTHER" id="PTHR19432">
    <property type="entry name" value="SUGAR TRANSPORTER"/>
    <property type="match status" value="1"/>
</dbReference>
<keyword evidence="4 6" id="KW-1133">Transmembrane helix</keyword>
<dbReference type="Pfam" id="PF07690">
    <property type="entry name" value="MFS_1"/>
    <property type="match status" value="1"/>
</dbReference>
<dbReference type="InterPro" id="IPR036259">
    <property type="entry name" value="MFS_trans_sf"/>
</dbReference>
<evidence type="ECO:0000256" key="5">
    <source>
        <dbReference type="ARBA" id="ARBA00023136"/>
    </source>
</evidence>
<organism evidence="7 8">
    <name type="scientific">Xanthomonas graminis pv. phlei</name>
    <dbReference type="NCBI Taxonomy" id="487906"/>
    <lineage>
        <taxon>Bacteria</taxon>
        <taxon>Pseudomonadati</taxon>
        <taxon>Pseudomonadota</taxon>
        <taxon>Gammaproteobacteria</taxon>
        <taxon>Lysobacterales</taxon>
        <taxon>Lysobacteraceae</taxon>
        <taxon>Xanthomonas</taxon>
        <taxon>Xanthomonas translucens group</taxon>
        <taxon>Xanthomonas graminis</taxon>
    </lineage>
</organism>
<feature type="transmembrane region" description="Helical" evidence="6">
    <location>
        <begin position="7"/>
        <end position="27"/>
    </location>
</feature>
<evidence type="ECO:0000313" key="8">
    <source>
        <dbReference type="Proteomes" id="UP000045978"/>
    </source>
</evidence>
<keyword evidence="5 6" id="KW-0472">Membrane</keyword>
<keyword evidence="2" id="KW-0813">Transport</keyword>
<accession>A0A0K3A3P3</accession>
<feature type="transmembrane region" description="Helical" evidence="6">
    <location>
        <begin position="411"/>
        <end position="431"/>
    </location>
</feature>
<feature type="transmembrane region" description="Helical" evidence="6">
    <location>
        <begin position="251"/>
        <end position="272"/>
    </location>
</feature>
<sequence>MRSDRPLLPLSRVLALNAGFFGVQYSFGLQQSNMSPIYNYLGADHASLPYLWLAGPITGLALQPVVGVLSDRTVTRWGRRMPYMVIGALVCSLCLLLMPFSVALWMAVSLLWMLDAANNVAMEPYRALVSDVLAPPQRPLGYLTQSAFTGLGQTLAYVTPPLLVWFGMNQDAANAHHIPYVTIAAFAIGAGFSAASILLTARSVREPVLPPLELERLRAAPVGPLATLREIADAVRHMPPTMRQMAPVMLFQWYAMFCYWQYIVLSLSTTLFGTTAPDSHGFREAGLVNGQIGGFYNFVAFIAAFAMVPVARRVGPKATHAACLLAAGIGMCLLPAIHDRWLLLLPMIGIGLAWASMMGNPYLMLADSIPPERTGVYMGLFNLFIVLPMLIQIVTLPLYFDSWLHGDPRNVIRLAGALMVMAAGAMLFVRLGRDSGLGTRRTEVGNASVRAAALFRVPSPRSRVLASYAESRTTRRTGSSTDCSGCPAIRPSTPSTSSVAACARSWRTVVSGGWL</sequence>